<evidence type="ECO:0000313" key="3">
    <source>
        <dbReference type="Proteomes" id="UP000186601"/>
    </source>
</evidence>
<dbReference type="EMBL" id="MLYV02000712">
    <property type="protein sequence ID" value="PSR79060.1"/>
    <property type="molecule type" value="Genomic_DNA"/>
</dbReference>
<feature type="compositionally biased region" description="Basic and acidic residues" evidence="1">
    <location>
        <begin position="32"/>
        <end position="53"/>
    </location>
</feature>
<reference evidence="2 3" key="1">
    <citation type="submission" date="2018-02" db="EMBL/GenBank/DDBJ databases">
        <title>Genome sequence of the basidiomycete white-rot fungus Phlebia centrifuga.</title>
        <authorList>
            <person name="Granchi Z."/>
            <person name="Peng M."/>
            <person name="de Vries R.P."/>
            <person name="Hilden K."/>
            <person name="Makela M.R."/>
            <person name="Grigoriev I."/>
            <person name="Riley R."/>
        </authorList>
    </citation>
    <scope>NUCLEOTIDE SEQUENCE [LARGE SCALE GENOMIC DNA]</scope>
    <source>
        <strain evidence="2 3">FBCC195</strain>
    </source>
</reference>
<evidence type="ECO:0000256" key="1">
    <source>
        <dbReference type="SAM" id="MobiDB-lite"/>
    </source>
</evidence>
<accession>A0A2R6NXX7</accession>
<feature type="region of interest" description="Disordered" evidence="1">
    <location>
        <begin position="1"/>
        <end position="140"/>
    </location>
</feature>
<protein>
    <submittedName>
        <fullName evidence="2">Uncharacterized protein</fullName>
    </submittedName>
</protein>
<dbReference type="AlphaFoldDB" id="A0A2R6NXX7"/>
<feature type="compositionally biased region" description="Polar residues" evidence="1">
    <location>
        <begin position="12"/>
        <end position="24"/>
    </location>
</feature>
<dbReference type="Proteomes" id="UP000186601">
    <property type="component" value="Unassembled WGS sequence"/>
</dbReference>
<keyword evidence="3" id="KW-1185">Reference proteome</keyword>
<organism evidence="2 3">
    <name type="scientific">Hermanssonia centrifuga</name>
    <dbReference type="NCBI Taxonomy" id="98765"/>
    <lineage>
        <taxon>Eukaryota</taxon>
        <taxon>Fungi</taxon>
        <taxon>Dikarya</taxon>
        <taxon>Basidiomycota</taxon>
        <taxon>Agaricomycotina</taxon>
        <taxon>Agaricomycetes</taxon>
        <taxon>Polyporales</taxon>
        <taxon>Meruliaceae</taxon>
        <taxon>Hermanssonia</taxon>
    </lineage>
</organism>
<proteinExistence type="predicted"/>
<sequence length="192" mass="20979">MRALSEEPLQSGGETSAANVSQKQVAVDDSETERSSDEELELLDTKGKGKDKGPSSLDPIDTVNGVASHQSSLGLDRESPSPPHKRLESPSPPPSKKIKTIPKPSSSSSDEDSEAERKRRVQRLKSTSSTRGAKQPIKRGAYANARITASVYRELWISAPPESVKSSDWKQVVDLTDEGWEKESRLWAINAK</sequence>
<name>A0A2R6NXX7_9APHY</name>
<gene>
    <name evidence="2" type="ORF">PHLCEN_2v7247</name>
</gene>
<comment type="caution">
    <text evidence="2">The sequence shown here is derived from an EMBL/GenBank/DDBJ whole genome shotgun (WGS) entry which is preliminary data.</text>
</comment>
<evidence type="ECO:0000313" key="2">
    <source>
        <dbReference type="EMBL" id="PSR79060.1"/>
    </source>
</evidence>